<dbReference type="Gene3D" id="3.30.565.10">
    <property type="entry name" value="Histidine kinase-like ATPase, C-terminal domain"/>
    <property type="match status" value="1"/>
</dbReference>
<dbReference type="GO" id="GO:0005524">
    <property type="term" value="F:ATP binding"/>
    <property type="evidence" value="ECO:0007669"/>
    <property type="project" value="UniProtKB-KW"/>
</dbReference>
<keyword evidence="15" id="KW-1185">Reference proteome</keyword>
<comment type="catalytic activity">
    <reaction evidence="1">
        <text>ATP + protein L-histidine = ADP + protein N-phospho-L-histidine.</text>
        <dbReference type="EC" id="2.7.13.3"/>
    </reaction>
</comment>
<dbReference type="SUPFAM" id="SSF55874">
    <property type="entry name" value="ATPase domain of HSP90 chaperone/DNA topoisomerase II/histidine kinase"/>
    <property type="match status" value="1"/>
</dbReference>
<dbReference type="InterPro" id="IPR003594">
    <property type="entry name" value="HATPase_dom"/>
</dbReference>
<comment type="subcellular location">
    <subcellularLocation>
        <location evidence="2">Membrane</location>
    </subcellularLocation>
</comment>
<gene>
    <name evidence="14" type="ORF">FHP06_12890</name>
</gene>
<dbReference type="Proteomes" id="UP000321571">
    <property type="component" value="Unassembled WGS sequence"/>
</dbReference>
<evidence type="ECO:0000256" key="11">
    <source>
        <dbReference type="ARBA" id="ARBA00023012"/>
    </source>
</evidence>
<dbReference type="GO" id="GO:0046983">
    <property type="term" value="F:protein dimerization activity"/>
    <property type="evidence" value="ECO:0007669"/>
    <property type="project" value="InterPro"/>
</dbReference>
<keyword evidence="4" id="KW-0597">Phosphoprotein</keyword>
<dbReference type="GO" id="GO:0016020">
    <property type="term" value="C:membrane"/>
    <property type="evidence" value="ECO:0007669"/>
    <property type="project" value="UniProtKB-SubCell"/>
</dbReference>
<keyword evidence="6 12" id="KW-0812">Transmembrane</keyword>
<name>A0A5C8NHP6_9ACTN</name>
<dbReference type="EMBL" id="VDUX01000006">
    <property type="protein sequence ID" value="TXL57676.1"/>
    <property type="molecule type" value="Genomic_DNA"/>
</dbReference>
<evidence type="ECO:0000256" key="8">
    <source>
        <dbReference type="ARBA" id="ARBA00022777"/>
    </source>
</evidence>
<dbReference type="InterPro" id="IPR011712">
    <property type="entry name" value="Sig_transdc_His_kin_sub3_dim/P"/>
</dbReference>
<dbReference type="SUPFAM" id="SSF158472">
    <property type="entry name" value="HAMP domain-like"/>
    <property type="match status" value="1"/>
</dbReference>
<evidence type="ECO:0000256" key="1">
    <source>
        <dbReference type="ARBA" id="ARBA00000085"/>
    </source>
</evidence>
<keyword evidence="11" id="KW-0902">Two-component regulatory system</keyword>
<evidence type="ECO:0000256" key="6">
    <source>
        <dbReference type="ARBA" id="ARBA00022692"/>
    </source>
</evidence>
<comment type="caution">
    <text evidence="14">The sequence shown here is derived from an EMBL/GenBank/DDBJ whole genome shotgun (WGS) entry which is preliminary data.</text>
</comment>
<dbReference type="GO" id="GO:0000155">
    <property type="term" value="F:phosphorelay sensor kinase activity"/>
    <property type="evidence" value="ECO:0007669"/>
    <property type="project" value="InterPro"/>
</dbReference>
<dbReference type="PANTHER" id="PTHR24421:SF10">
    <property type="entry name" value="NITRATE_NITRITE SENSOR PROTEIN NARQ"/>
    <property type="match status" value="1"/>
</dbReference>
<accession>A0A5C8NHP6</accession>
<dbReference type="CDD" id="cd06225">
    <property type="entry name" value="HAMP"/>
    <property type="match status" value="1"/>
</dbReference>
<dbReference type="InterPro" id="IPR036890">
    <property type="entry name" value="HATPase_C_sf"/>
</dbReference>
<keyword evidence="5" id="KW-0808">Transferase</keyword>
<evidence type="ECO:0000256" key="10">
    <source>
        <dbReference type="ARBA" id="ARBA00022989"/>
    </source>
</evidence>
<keyword evidence="8" id="KW-0418">Kinase</keyword>
<keyword evidence="9" id="KW-0067">ATP-binding</keyword>
<evidence type="ECO:0000256" key="12">
    <source>
        <dbReference type="SAM" id="Phobius"/>
    </source>
</evidence>
<dbReference type="SMART" id="SM00304">
    <property type="entry name" value="HAMP"/>
    <property type="match status" value="1"/>
</dbReference>
<organism evidence="14 15">
    <name type="scientific">Aeromicrobium terrae</name>
    <dbReference type="NCBI Taxonomy" id="2498846"/>
    <lineage>
        <taxon>Bacteria</taxon>
        <taxon>Bacillati</taxon>
        <taxon>Actinomycetota</taxon>
        <taxon>Actinomycetes</taxon>
        <taxon>Propionibacteriales</taxon>
        <taxon>Nocardioidaceae</taxon>
        <taxon>Aeromicrobium</taxon>
    </lineage>
</organism>
<dbReference type="PANTHER" id="PTHR24421">
    <property type="entry name" value="NITRATE/NITRITE SENSOR PROTEIN NARX-RELATED"/>
    <property type="match status" value="1"/>
</dbReference>
<evidence type="ECO:0000259" key="13">
    <source>
        <dbReference type="PROSITE" id="PS50885"/>
    </source>
</evidence>
<dbReference type="AlphaFoldDB" id="A0A5C8NHP6"/>
<evidence type="ECO:0000256" key="3">
    <source>
        <dbReference type="ARBA" id="ARBA00012438"/>
    </source>
</evidence>
<dbReference type="InterPro" id="IPR003660">
    <property type="entry name" value="HAMP_dom"/>
</dbReference>
<feature type="transmembrane region" description="Helical" evidence="12">
    <location>
        <begin position="136"/>
        <end position="161"/>
    </location>
</feature>
<keyword evidence="12" id="KW-0472">Membrane</keyword>
<evidence type="ECO:0000313" key="15">
    <source>
        <dbReference type="Proteomes" id="UP000321571"/>
    </source>
</evidence>
<sequence length="505" mass="52566">MESRVESWMVGLLARHGRAGALWRLVALLVPVSVGVPVFVGLGLQTRYLGLSLGTALVSAAIVTSILAVATAWGLVAFRSDVRAIDAGDPGAVLRFPERLVRAVLGRIVLMTLPALMITYAVAADDWSLVSLTETAVGAVITIVTGAMAGYAAASTMAGVIAHASGLTELPAHTELGLSSRLAVSLAVLTLSSGSVVGALTIEPGDPGGLIRTYALAAGVSGVFLLAVSAPITMSVRNPVRHLIAGARAVTAGDLGARVPVTSADELGELAATFNAMISTLQMTSEGLKASRARVVVASDQARRRVERDLHDGAQQSLLLLNLKLGVIQRQIESDPAQAAGLLREARADLAVALQELRDLAHGVYPEILASDGIPAALTIVVGAKSPVIETRSFGRYATEIEAAIYFCCLEAIQNASKYAGAQAQVRVLLTEDRGDVRFEVVDDGHGFDPAAVKQDSFQNMIDRIGALGGTMQVESAPGRGTRIAGSVPVRMDDTSALNGFARSR</sequence>
<protein>
    <recommendedName>
        <fullName evidence="3">histidine kinase</fullName>
        <ecNumber evidence="3">2.7.13.3</ecNumber>
    </recommendedName>
</protein>
<feature type="transmembrane region" description="Helical" evidence="12">
    <location>
        <begin position="182"/>
        <end position="202"/>
    </location>
</feature>
<dbReference type="OrthoDB" id="3217947at2"/>
<dbReference type="CDD" id="cd16917">
    <property type="entry name" value="HATPase_UhpB-NarQ-NarX-like"/>
    <property type="match status" value="1"/>
</dbReference>
<evidence type="ECO:0000313" key="14">
    <source>
        <dbReference type="EMBL" id="TXL57676.1"/>
    </source>
</evidence>
<evidence type="ECO:0000256" key="4">
    <source>
        <dbReference type="ARBA" id="ARBA00022553"/>
    </source>
</evidence>
<evidence type="ECO:0000256" key="7">
    <source>
        <dbReference type="ARBA" id="ARBA00022741"/>
    </source>
</evidence>
<feature type="transmembrane region" description="Helical" evidence="12">
    <location>
        <begin position="104"/>
        <end position="124"/>
    </location>
</feature>
<evidence type="ECO:0000256" key="5">
    <source>
        <dbReference type="ARBA" id="ARBA00022679"/>
    </source>
</evidence>
<reference evidence="14 15" key="1">
    <citation type="submission" date="2019-06" db="EMBL/GenBank/DDBJ databases">
        <title>Aeromicrobium sp. nov., isolated from a maize field.</title>
        <authorList>
            <person name="Lin S.-Y."/>
            <person name="Tsai C.-F."/>
            <person name="Young C.-C."/>
        </authorList>
    </citation>
    <scope>NUCLEOTIDE SEQUENCE [LARGE SCALE GENOMIC DNA]</scope>
    <source>
        <strain evidence="14 15">CC-CFT486</strain>
    </source>
</reference>
<dbReference type="Pfam" id="PF00672">
    <property type="entry name" value="HAMP"/>
    <property type="match status" value="1"/>
</dbReference>
<feature type="transmembrane region" description="Helical" evidence="12">
    <location>
        <begin position="56"/>
        <end position="78"/>
    </location>
</feature>
<dbReference type="RefSeq" id="WP_147687201.1">
    <property type="nucleotide sequence ID" value="NZ_VDUX01000006.1"/>
</dbReference>
<dbReference type="Pfam" id="PF02518">
    <property type="entry name" value="HATPase_c"/>
    <property type="match status" value="1"/>
</dbReference>
<keyword evidence="10 12" id="KW-1133">Transmembrane helix</keyword>
<proteinExistence type="predicted"/>
<dbReference type="Gene3D" id="6.10.340.10">
    <property type="match status" value="1"/>
</dbReference>
<feature type="domain" description="HAMP" evidence="13">
    <location>
        <begin position="234"/>
        <end position="286"/>
    </location>
</feature>
<evidence type="ECO:0000256" key="9">
    <source>
        <dbReference type="ARBA" id="ARBA00022840"/>
    </source>
</evidence>
<dbReference type="Gene3D" id="1.20.5.1930">
    <property type="match status" value="1"/>
</dbReference>
<evidence type="ECO:0000256" key="2">
    <source>
        <dbReference type="ARBA" id="ARBA00004370"/>
    </source>
</evidence>
<dbReference type="Pfam" id="PF07730">
    <property type="entry name" value="HisKA_3"/>
    <property type="match status" value="1"/>
</dbReference>
<dbReference type="PROSITE" id="PS50885">
    <property type="entry name" value="HAMP"/>
    <property type="match status" value="1"/>
</dbReference>
<dbReference type="EC" id="2.7.13.3" evidence="3"/>
<feature type="transmembrane region" description="Helical" evidence="12">
    <location>
        <begin position="214"/>
        <end position="234"/>
    </location>
</feature>
<keyword evidence="7" id="KW-0547">Nucleotide-binding</keyword>
<dbReference type="InterPro" id="IPR050482">
    <property type="entry name" value="Sensor_HK_TwoCompSys"/>
</dbReference>
<feature type="transmembrane region" description="Helical" evidence="12">
    <location>
        <begin position="21"/>
        <end position="44"/>
    </location>
</feature>